<evidence type="ECO:0000313" key="9">
    <source>
        <dbReference type="EMBL" id="NKZ18816.1"/>
    </source>
</evidence>
<protein>
    <recommendedName>
        <fullName evidence="8">NEAT domain-containing protein</fullName>
    </recommendedName>
</protein>
<sequence>MFKRVILGSTIGLLGSLVMLPTADAQAISYQVLKYGTNDLSYASAYFVNPGEITPAGDHYQVTLVIATQHDLGRFPVTILTINNQKPAVSQTTQGDTDYDTVSFAVTDPKQRLTGTMQVDVTSLNYHHTYDFNLRLAAQDVPPLSPVTQSTAQASIHTAATSSTNTMREPQQAGAQSATQQSVVTDKVGTSPKPDDSQQQSNQPQTSSQHTTSPQVHKTKPHATGPDWSLWRYGIAGLLLGSALIVCHLLWSKKRGKGA</sequence>
<dbReference type="Gene3D" id="2.60.40.1850">
    <property type="match status" value="1"/>
</dbReference>
<feature type="compositionally biased region" description="Polar residues" evidence="5">
    <location>
        <begin position="146"/>
        <end position="169"/>
    </location>
</feature>
<evidence type="ECO:0000256" key="3">
    <source>
        <dbReference type="ARBA" id="ARBA00022729"/>
    </source>
</evidence>
<evidence type="ECO:0000256" key="7">
    <source>
        <dbReference type="SAM" id="SignalP"/>
    </source>
</evidence>
<feature type="domain" description="NEAT" evidence="8">
    <location>
        <begin position="21"/>
        <end position="144"/>
    </location>
</feature>
<proteinExistence type="predicted"/>
<evidence type="ECO:0000256" key="5">
    <source>
        <dbReference type="SAM" id="MobiDB-lite"/>
    </source>
</evidence>
<dbReference type="Pfam" id="PF05031">
    <property type="entry name" value="NEAT"/>
    <property type="match status" value="1"/>
</dbReference>
<accession>A0A846ZBK1</accession>
<dbReference type="AlphaFoldDB" id="A0A846ZBK1"/>
<dbReference type="InterPro" id="IPR037250">
    <property type="entry name" value="NEAT_dom_sf"/>
</dbReference>
<dbReference type="InterPro" id="IPR050436">
    <property type="entry name" value="IsdA"/>
</dbReference>
<keyword evidence="3 7" id="KW-0732">Signal</keyword>
<evidence type="ECO:0000256" key="4">
    <source>
        <dbReference type="ARBA" id="ARBA00023088"/>
    </source>
</evidence>
<dbReference type="Proteomes" id="UP000590460">
    <property type="component" value="Unassembled WGS sequence"/>
</dbReference>
<dbReference type="PANTHER" id="PTHR37824">
    <property type="entry name" value="IRON-REGULATED SURFACE DETERMINANT PROTEIN C"/>
    <property type="match status" value="1"/>
</dbReference>
<keyword evidence="4" id="KW-0572">Peptidoglycan-anchor</keyword>
<comment type="caution">
    <text evidence="9">The sequence shown here is derived from an EMBL/GenBank/DDBJ whole genome shotgun (WGS) entry which is preliminary data.</text>
</comment>
<keyword evidence="2" id="KW-0134">Cell wall</keyword>
<comment type="subcellular location">
    <subcellularLocation>
        <location evidence="1">Secreted</location>
        <location evidence="1">Cell wall</location>
        <topology evidence="1">Peptidoglycan-anchor</topology>
    </subcellularLocation>
</comment>
<evidence type="ECO:0000259" key="8">
    <source>
        <dbReference type="PROSITE" id="PS50978"/>
    </source>
</evidence>
<organism evidence="9 10">
    <name type="scientific">Leuconostoc holzapfelii</name>
    <dbReference type="NCBI Taxonomy" id="434464"/>
    <lineage>
        <taxon>Bacteria</taxon>
        <taxon>Bacillati</taxon>
        <taxon>Bacillota</taxon>
        <taxon>Bacilli</taxon>
        <taxon>Lactobacillales</taxon>
        <taxon>Lactobacillaceae</taxon>
        <taxon>Leuconostoc</taxon>
    </lineage>
</organism>
<dbReference type="RefSeq" id="WP_168677240.1">
    <property type="nucleotide sequence ID" value="NZ_BPKV01000006.1"/>
</dbReference>
<feature type="transmembrane region" description="Helical" evidence="6">
    <location>
        <begin position="230"/>
        <end position="251"/>
    </location>
</feature>
<dbReference type="PANTHER" id="PTHR37824:SF1">
    <property type="entry name" value="IRON-REGULATED SURFACE DETERMINANT PROTEIN C"/>
    <property type="match status" value="1"/>
</dbReference>
<feature type="chain" id="PRO_5032387762" description="NEAT domain-containing protein" evidence="7">
    <location>
        <begin position="28"/>
        <end position="259"/>
    </location>
</feature>
<evidence type="ECO:0000256" key="2">
    <source>
        <dbReference type="ARBA" id="ARBA00022512"/>
    </source>
</evidence>
<feature type="compositionally biased region" description="Low complexity" evidence="5">
    <location>
        <begin position="197"/>
        <end position="215"/>
    </location>
</feature>
<keyword evidence="6" id="KW-1133">Transmembrane helix</keyword>
<feature type="signal peptide" evidence="7">
    <location>
        <begin position="1"/>
        <end position="27"/>
    </location>
</feature>
<dbReference type="EMBL" id="JAAXPO010000006">
    <property type="protein sequence ID" value="NKZ18816.1"/>
    <property type="molecule type" value="Genomic_DNA"/>
</dbReference>
<evidence type="ECO:0000256" key="1">
    <source>
        <dbReference type="ARBA" id="ARBA00004168"/>
    </source>
</evidence>
<keyword evidence="2" id="KW-0964">Secreted</keyword>
<feature type="compositionally biased region" description="Low complexity" evidence="5">
    <location>
        <begin position="171"/>
        <end position="182"/>
    </location>
</feature>
<dbReference type="InterPro" id="IPR006635">
    <property type="entry name" value="NEAT_dom"/>
</dbReference>
<gene>
    <name evidence="9" type="ORF">HF966_06455</name>
</gene>
<reference evidence="9 10" key="1">
    <citation type="submission" date="2020-04" db="EMBL/GenBank/DDBJ databases">
        <title>MicrobeNet Type strains.</title>
        <authorList>
            <person name="Nicholson A.C."/>
        </authorList>
    </citation>
    <scope>NUCLEOTIDE SEQUENCE [LARGE SCALE GENOMIC DNA]</scope>
    <source>
        <strain evidence="9 10">CCUG 54536</strain>
    </source>
</reference>
<dbReference type="SUPFAM" id="SSF158911">
    <property type="entry name" value="NEAT domain-like"/>
    <property type="match status" value="1"/>
</dbReference>
<feature type="region of interest" description="Disordered" evidence="5">
    <location>
        <begin position="144"/>
        <end position="227"/>
    </location>
</feature>
<evidence type="ECO:0000256" key="6">
    <source>
        <dbReference type="SAM" id="Phobius"/>
    </source>
</evidence>
<dbReference type="PROSITE" id="PS50978">
    <property type="entry name" value="NEAT"/>
    <property type="match status" value="1"/>
</dbReference>
<name>A0A846ZBK1_9LACO</name>
<keyword evidence="6" id="KW-0812">Transmembrane</keyword>
<dbReference type="CDD" id="cd06920">
    <property type="entry name" value="NEAT"/>
    <property type="match status" value="1"/>
</dbReference>
<evidence type="ECO:0000313" key="10">
    <source>
        <dbReference type="Proteomes" id="UP000590460"/>
    </source>
</evidence>
<keyword evidence="6" id="KW-0472">Membrane</keyword>